<keyword evidence="3 6" id="KW-0812">Transmembrane</keyword>
<keyword evidence="4 6" id="KW-1133">Transmembrane helix</keyword>
<organism evidence="8 9">
    <name type="scientific">Perkinsus chesapeaki</name>
    <name type="common">Clam parasite</name>
    <name type="synonym">Perkinsus andrewsi</name>
    <dbReference type="NCBI Taxonomy" id="330153"/>
    <lineage>
        <taxon>Eukaryota</taxon>
        <taxon>Sar</taxon>
        <taxon>Alveolata</taxon>
        <taxon>Perkinsozoa</taxon>
        <taxon>Perkinsea</taxon>
        <taxon>Perkinsida</taxon>
        <taxon>Perkinsidae</taxon>
        <taxon>Perkinsus</taxon>
    </lineage>
</organism>
<dbReference type="AlphaFoldDB" id="A0A7J6MP80"/>
<feature type="region of interest" description="Disordered" evidence="7">
    <location>
        <begin position="1"/>
        <end position="26"/>
    </location>
</feature>
<feature type="transmembrane region" description="Helical" evidence="6">
    <location>
        <begin position="354"/>
        <end position="377"/>
    </location>
</feature>
<keyword evidence="5 6" id="KW-0472">Membrane</keyword>
<evidence type="ECO:0000256" key="3">
    <source>
        <dbReference type="ARBA" id="ARBA00022692"/>
    </source>
</evidence>
<feature type="transmembrane region" description="Helical" evidence="6">
    <location>
        <begin position="38"/>
        <end position="61"/>
    </location>
</feature>
<accession>A0A7J6MP80</accession>
<feature type="transmembrane region" description="Helical" evidence="6">
    <location>
        <begin position="301"/>
        <end position="321"/>
    </location>
</feature>
<dbReference type="GO" id="GO:0022857">
    <property type="term" value="F:transmembrane transporter activity"/>
    <property type="evidence" value="ECO:0007669"/>
    <property type="project" value="UniProtKB-UniRule"/>
</dbReference>
<dbReference type="EMBL" id="JAAPAO010000084">
    <property type="protein sequence ID" value="KAF4673385.1"/>
    <property type="molecule type" value="Genomic_DNA"/>
</dbReference>
<dbReference type="Proteomes" id="UP000591131">
    <property type="component" value="Unassembled WGS sequence"/>
</dbReference>
<evidence type="ECO:0000256" key="7">
    <source>
        <dbReference type="SAM" id="MobiDB-lite"/>
    </source>
</evidence>
<evidence type="ECO:0000256" key="1">
    <source>
        <dbReference type="ARBA" id="ARBA00004141"/>
    </source>
</evidence>
<dbReference type="GO" id="GO:0005886">
    <property type="term" value="C:plasma membrane"/>
    <property type="evidence" value="ECO:0007669"/>
    <property type="project" value="UniProtKB-SubCell"/>
</dbReference>
<evidence type="ECO:0000256" key="5">
    <source>
        <dbReference type="ARBA" id="ARBA00023136"/>
    </source>
</evidence>
<sequence>MLKTGQLPAISPESSTSTPAHGFGQSIKWRDRSKPGSLDYCCIFLFWTCALAQLICGIVVASSTNYTRPFINDDALICPNGYNFAITDCVGEATTLLNPRFPVGLLQGVFVSLFSCVNDSLCNEIRACTNSRSLTETSSRSLAEFAETAVAADLWEALGDYWFIPTTIFPAMVVIALLWLLASEYLPRALVWSTLGSSVVFLIALWALWTFEYGINNWMLLVVAGIVVILSAVFYKSINRAAKVMSVAASGLRSTPSIIVVCLLLKGIFVGYVILWIFFMVRSAQTKELNSSDCSLRSSPGIGFARFLFGLLFWIFTYVFLNMKTVVCAAGIGAWYFPNGDGEPTVPALKGLQWAFTSSSGAVMFAATIVGVTRFILNRIGNACHCLPWFLTPLGCLWKCFTCCCLSILEAFSKFAIIGQVFAGGSFCGAGRRSFLLIKDRLGKAFITDGVGHTVVSAITYLFPFSLGVASWLWLDAAQGYQTLSEVNTFLLIPILLAFALLISTPVFTVVLITWLSPLLHQWTCGDDGCDSAIQADAQRAINSVTGALFIGSVCFTFFNFLADVILCSIDTVFFCFAIEVDTMGYQRRLEGAVYSKLQDAYELNPPSDCSSSPHTACEEAEANGQMPPEGLVSAQQATLGYVAASPGNSICYV</sequence>
<reference evidence="8 9" key="1">
    <citation type="submission" date="2020-04" db="EMBL/GenBank/DDBJ databases">
        <title>Perkinsus chesapeaki whole genome sequence.</title>
        <authorList>
            <person name="Bogema D.R."/>
        </authorList>
    </citation>
    <scope>NUCLEOTIDE SEQUENCE [LARGE SCALE GENOMIC DNA]</scope>
    <source>
        <strain evidence="8">ATCC PRA-425</strain>
    </source>
</reference>
<feature type="transmembrane region" description="Helical" evidence="6">
    <location>
        <begin position="455"/>
        <end position="475"/>
    </location>
</feature>
<evidence type="ECO:0000256" key="2">
    <source>
        <dbReference type="ARBA" id="ARBA00007168"/>
    </source>
</evidence>
<feature type="transmembrane region" description="Helical" evidence="6">
    <location>
        <begin position="389"/>
        <end position="409"/>
    </location>
</feature>
<feature type="transmembrane region" description="Helical" evidence="6">
    <location>
        <begin position="487"/>
        <end position="513"/>
    </location>
</feature>
<dbReference type="Pfam" id="PF04515">
    <property type="entry name" value="Choline_transpo"/>
    <property type="match status" value="1"/>
</dbReference>
<evidence type="ECO:0000256" key="4">
    <source>
        <dbReference type="ARBA" id="ARBA00022989"/>
    </source>
</evidence>
<dbReference type="PANTHER" id="PTHR12385">
    <property type="entry name" value="CHOLINE TRANSPORTER-LIKE (SLC FAMILY 44)"/>
    <property type="match status" value="1"/>
</dbReference>
<gene>
    <name evidence="8" type="ORF">FOL47_010631</name>
</gene>
<evidence type="ECO:0000313" key="8">
    <source>
        <dbReference type="EMBL" id="KAF4673385.1"/>
    </source>
</evidence>
<comment type="function">
    <text evidence="6">Choline transporter.</text>
</comment>
<protein>
    <recommendedName>
        <fullName evidence="6">Choline transporter-like protein</fullName>
    </recommendedName>
</protein>
<comment type="similarity">
    <text evidence="2 6">Belongs to the CTL (choline transporter-like) family.</text>
</comment>
<evidence type="ECO:0000256" key="6">
    <source>
        <dbReference type="RuleBase" id="RU368066"/>
    </source>
</evidence>
<feature type="transmembrane region" description="Helical" evidence="6">
    <location>
        <begin position="215"/>
        <end position="235"/>
    </location>
</feature>
<feature type="transmembrane region" description="Helical" evidence="6">
    <location>
        <begin position="256"/>
        <end position="281"/>
    </location>
</feature>
<evidence type="ECO:0000313" key="9">
    <source>
        <dbReference type="Proteomes" id="UP000591131"/>
    </source>
</evidence>
<proteinExistence type="inferred from homology"/>
<name>A0A7J6MP80_PERCH</name>
<feature type="transmembrane region" description="Helical" evidence="6">
    <location>
        <begin position="162"/>
        <end position="182"/>
    </location>
</feature>
<dbReference type="OrthoDB" id="44736at2759"/>
<feature type="transmembrane region" description="Helical" evidence="6">
    <location>
        <begin position="549"/>
        <end position="579"/>
    </location>
</feature>
<dbReference type="InterPro" id="IPR007603">
    <property type="entry name" value="Choline_transptr-like"/>
</dbReference>
<feature type="transmembrane region" description="Helical" evidence="6">
    <location>
        <begin position="416"/>
        <end position="435"/>
    </location>
</feature>
<feature type="transmembrane region" description="Helical" evidence="6">
    <location>
        <begin position="189"/>
        <end position="209"/>
    </location>
</feature>
<comment type="caution">
    <text evidence="8">The sequence shown here is derived from an EMBL/GenBank/DDBJ whole genome shotgun (WGS) entry which is preliminary data.</text>
</comment>
<comment type="subcellular location">
    <subcellularLocation>
        <location evidence="6">Cell membrane</location>
        <topology evidence="6">Multi-pass membrane protein</topology>
    </subcellularLocation>
    <subcellularLocation>
        <location evidence="1">Membrane</location>
        <topology evidence="1">Multi-pass membrane protein</topology>
    </subcellularLocation>
</comment>
<keyword evidence="9" id="KW-1185">Reference proteome</keyword>